<gene>
    <name evidence="1" type="ORF">JMJ77_002359</name>
</gene>
<dbReference type="AlphaFoldDB" id="A0A9P7R9F6"/>
<evidence type="ECO:0000313" key="2">
    <source>
        <dbReference type="Proteomes" id="UP000699042"/>
    </source>
</evidence>
<proteinExistence type="predicted"/>
<reference evidence="1" key="1">
    <citation type="submission" date="2021-05" db="EMBL/GenBank/DDBJ databases">
        <title>Comparative genomics of three Colletotrichum scovillei strains and genetic complementation revealed genes involved fungal growth and virulence on chili pepper.</title>
        <authorList>
            <person name="Hsieh D.-K."/>
            <person name="Chuang S.-C."/>
            <person name="Chen C.-Y."/>
            <person name="Chao Y.-T."/>
            <person name="Lu M.-Y.J."/>
            <person name="Lee M.-H."/>
            <person name="Shih M.-C."/>
        </authorList>
    </citation>
    <scope>NUCLEOTIDE SEQUENCE</scope>
    <source>
        <strain evidence="1">Coll-153</strain>
    </source>
</reference>
<accession>A0A9P7R9F6</accession>
<organism evidence="1 2">
    <name type="scientific">Colletotrichum scovillei</name>
    <dbReference type="NCBI Taxonomy" id="1209932"/>
    <lineage>
        <taxon>Eukaryota</taxon>
        <taxon>Fungi</taxon>
        <taxon>Dikarya</taxon>
        <taxon>Ascomycota</taxon>
        <taxon>Pezizomycotina</taxon>
        <taxon>Sordariomycetes</taxon>
        <taxon>Hypocreomycetidae</taxon>
        <taxon>Glomerellales</taxon>
        <taxon>Glomerellaceae</taxon>
        <taxon>Colletotrichum</taxon>
        <taxon>Colletotrichum acutatum species complex</taxon>
    </lineage>
</organism>
<name>A0A9P7R9F6_9PEZI</name>
<sequence>MMSMHAMYDALSDLSLSQPLLSPPRAYAAAAPGTSTTRELGGPWTRCGEEGPCSTGGKKGDILDCLHSTIEMSQVNQFKLTVVLRCPNNPGLVTKKCRVMESSPPEKNKLGNERKKERSALSIFGIILLRNQ</sequence>
<dbReference type="EMBL" id="JAESDN010000004">
    <property type="protein sequence ID" value="KAG7051742.1"/>
    <property type="molecule type" value="Genomic_DNA"/>
</dbReference>
<comment type="caution">
    <text evidence="1">The sequence shown here is derived from an EMBL/GenBank/DDBJ whole genome shotgun (WGS) entry which is preliminary data.</text>
</comment>
<protein>
    <submittedName>
        <fullName evidence="1">Uncharacterized protein</fullName>
    </submittedName>
</protein>
<dbReference type="Proteomes" id="UP000699042">
    <property type="component" value="Unassembled WGS sequence"/>
</dbReference>
<evidence type="ECO:0000313" key="1">
    <source>
        <dbReference type="EMBL" id="KAG7051742.1"/>
    </source>
</evidence>
<keyword evidence="2" id="KW-1185">Reference proteome</keyword>